<reference evidence="5" key="1">
    <citation type="submission" date="2023-04" db="EMBL/GenBank/DDBJ databases">
        <title>Black Yeasts Isolated from many extreme environments.</title>
        <authorList>
            <person name="Coleine C."/>
            <person name="Stajich J.E."/>
            <person name="Selbmann L."/>
        </authorList>
    </citation>
    <scope>NUCLEOTIDE SEQUENCE</scope>
    <source>
        <strain evidence="5">CCFEE 5312</strain>
    </source>
</reference>
<dbReference type="InterPro" id="IPR047122">
    <property type="entry name" value="Trans-enoyl_RdTase-like"/>
</dbReference>
<dbReference type="InterPro" id="IPR013154">
    <property type="entry name" value="ADH-like_N"/>
</dbReference>
<dbReference type="InterPro" id="IPR020843">
    <property type="entry name" value="ER"/>
</dbReference>
<keyword evidence="3" id="KW-0560">Oxidoreductase</keyword>
<sequence length="348" mass="37294">MAPSTMKAIKVISAGKAEIQDVPVPALRDGCVLIKISCVAMNPIDWMNRDYLPIAGSTLGCDFSGTIEDIDSNATKQWTKGDRVSGWTLQNNIVQKEDGAFAEYVVINADLLLRVPDSMTDEEAASPSAGIATAGMGLFQKLGMDFPGEGEGGKGEFVLIYGGTSATATIAIQFAKLAGYEVVTTCSARSFDHVKSLGASAAFDYKDPDCAAKIREHTGDKLTKIFDTISKDDSPKICAAAISSNGGTISTTLPYPEDFGRKDVTAVMFYTLGLWGKEFGYGEQVFPGNPDDFEFAKHLYDVAEKLLHDGKIKVHQPKTSETGLEGVFDGLELIKNGQASGVKLVYKL</sequence>
<evidence type="ECO:0000256" key="1">
    <source>
        <dbReference type="ARBA" id="ARBA00008072"/>
    </source>
</evidence>
<dbReference type="InterPro" id="IPR013149">
    <property type="entry name" value="ADH-like_C"/>
</dbReference>
<dbReference type="InterPro" id="IPR036291">
    <property type="entry name" value="NAD(P)-bd_dom_sf"/>
</dbReference>
<protein>
    <recommendedName>
        <fullName evidence="4">Enoyl reductase (ER) domain-containing protein</fullName>
    </recommendedName>
</protein>
<dbReference type="Gene3D" id="3.40.50.720">
    <property type="entry name" value="NAD(P)-binding Rossmann-like Domain"/>
    <property type="match status" value="1"/>
</dbReference>
<feature type="domain" description="Enoyl reductase (ER)" evidence="4">
    <location>
        <begin position="15"/>
        <end position="345"/>
    </location>
</feature>
<keyword evidence="6" id="KW-1185">Reference proteome</keyword>
<comment type="caution">
    <text evidence="5">The sequence shown here is derived from an EMBL/GenBank/DDBJ whole genome shotgun (WGS) entry which is preliminary data.</text>
</comment>
<dbReference type="InterPro" id="IPR011032">
    <property type="entry name" value="GroES-like_sf"/>
</dbReference>
<evidence type="ECO:0000256" key="2">
    <source>
        <dbReference type="ARBA" id="ARBA00011245"/>
    </source>
</evidence>
<dbReference type="Gene3D" id="3.90.180.10">
    <property type="entry name" value="Medium-chain alcohol dehydrogenases, catalytic domain"/>
    <property type="match status" value="1"/>
</dbReference>
<gene>
    <name evidence="5" type="ORF">LTR09_007760</name>
</gene>
<dbReference type="PANTHER" id="PTHR45348">
    <property type="entry name" value="HYPOTHETICAL OXIDOREDUCTASE (EUROFUNG)"/>
    <property type="match status" value="1"/>
</dbReference>
<comment type="subunit">
    <text evidence="2">Monomer.</text>
</comment>
<evidence type="ECO:0000256" key="3">
    <source>
        <dbReference type="ARBA" id="ARBA00023002"/>
    </source>
</evidence>
<proteinExistence type="inferred from homology"/>
<dbReference type="SMART" id="SM00829">
    <property type="entry name" value="PKS_ER"/>
    <property type="match status" value="1"/>
</dbReference>
<dbReference type="GO" id="GO:0016651">
    <property type="term" value="F:oxidoreductase activity, acting on NAD(P)H"/>
    <property type="evidence" value="ECO:0007669"/>
    <property type="project" value="InterPro"/>
</dbReference>
<dbReference type="AlphaFoldDB" id="A0AAJ0DC11"/>
<name>A0AAJ0DC11_9PEZI</name>
<comment type="similarity">
    <text evidence="1">Belongs to the zinc-containing alcohol dehydrogenase family.</text>
</comment>
<evidence type="ECO:0000259" key="4">
    <source>
        <dbReference type="SMART" id="SM00829"/>
    </source>
</evidence>
<organism evidence="5 6">
    <name type="scientific">Extremus antarcticus</name>
    <dbReference type="NCBI Taxonomy" id="702011"/>
    <lineage>
        <taxon>Eukaryota</taxon>
        <taxon>Fungi</taxon>
        <taxon>Dikarya</taxon>
        <taxon>Ascomycota</taxon>
        <taxon>Pezizomycotina</taxon>
        <taxon>Dothideomycetes</taxon>
        <taxon>Dothideomycetidae</taxon>
        <taxon>Mycosphaerellales</taxon>
        <taxon>Extremaceae</taxon>
        <taxon>Extremus</taxon>
    </lineage>
</organism>
<dbReference type="PANTHER" id="PTHR45348:SF2">
    <property type="entry name" value="ZINC-TYPE ALCOHOL DEHYDROGENASE-LIKE PROTEIN C2E1P3.01"/>
    <property type="match status" value="1"/>
</dbReference>
<dbReference type="Pfam" id="PF08240">
    <property type="entry name" value="ADH_N"/>
    <property type="match status" value="1"/>
</dbReference>
<dbReference type="EMBL" id="JAWDJX010000028">
    <property type="protein sequence ID" value="KAK3051011.1"/>
    <property type="molecule type" value="Genomic_DNA"/>
</dbReference>
<evidence type="ECO:0000313" key="5">
    <source>
        <dbReference type="EMBL" id="KAK3051011.1"/>
    </source>
</evidence>
<evidence type="ECO:0000313" key="6">
    <source>
        <dbReference type="Proteomes" id="UP001271007"/>
    </source>
</evidence>
<dbReference type="SUPFAM" id="SSF51735">
    <property type="entry name" value="NAD(P)-binding Rossmann-fold domains"/>
    <property type="match status" value="1"/>
</dbReference>
<accession>A0AAJ0DC11</accession>
<dbReference type="Pfam" id="PF00107">
    <property type="entry name" value="ADH_zinc_N"/>
    <property type="match status" value="1"/>
</dbReference>
<dbReference type="SUPFAM" id="SSF50129">
    <property type="entry name" value="GroES-like"/>
    <property type="match status" value="1"/>
</dbReference>
<dbReference type="Proteomes" id="UP001271007">
    <property type="component" value="Unassembled WGS sequence"/>
</dbReference>
<dbReference type="CDD" id="cd08249">
    <property type="entry name" value="enoyl_reductase_like"/>
    <property type="match status" value="1"/>
</dbReference>